<protein>
    <recommendedName>
        <fullName evidence="10">Flagellar protein FliL</fullName>
    </recommendedName>
</protein>
<dbReference type="InterPro" id="IPR005503">
    <property type="entry name" value="FliL"/>
</dbReference>
<keyword evidence="7 10" id="KW-0283">Flagellar rotation</keyword>
<keyword evidence="9 10" id="KW-0472">Membrane</keyword>
<keyword evidence="8 10" id="KW-1133">Transmembrane helix</keyword>
<evidence type="ECO:0000256" key="9">
    <source>
        <dbReference type="ARBA" id="ARBA00023136"/>
    </source>
</evidence>
<dbReference type="Proteomes" id="UP000714380">
    <property type="component" value="Unassembled WGS sequence"/>
</dbReference>
<comment type="subcellular location">
    <subcellularLocation>
        <location evidence="10">Cell inner membrane</location>
    </subcellularLocation>
    <subcellularLocation>
        <location evidence="2">Cell membrane</location>
        <topology evidence="2">Single-pass membrane protein</topology>
    </subcellularLocation>
</comment>
<proteinExistence type="inferred from homology"/>
<evidence type="ECO:0000313" key="12">
    <source>
        <dbReference type="Proteomes" id="UP000714380"/>
    </source>
</evidence>
<comment type="function">
    <text evidence="1 10">Controls the rotational direction of flagella during chemotaxis.</text>
</comment>
<comment type="caution">
    <text evidence="11">The sequence shown here is derived from an EMBL/GenBank/DDBJ whole genome shotgun (WGS) entry which is preliminary data.</text>
</comment>
<evidence type="ECO:0000256" key="8">
    <source>
        <dbReference type="ARBA" id="ARBA00022989"/>
    </source>
</evidence>
<organism evidence="11 12">
    <name type="scientific">Thalassolituus marinus</name>
    <dbReference type="NCBI Taxonomy" id="671053"/>
    <lineage>
        <taxon>Bacteria</taxon>
        <taxon>Pseudomonadati</taxon>
        <taxon>Pseudomonadota</taxon>
        <taxon>Gammaproteobacteria</taxon>
        <taxon>Oceanospirillales</taxon>
        <taxon>Oceanospirillaceae</taxon>
        <taxon>Thalassolituus</taxon>
    </lineage>
</organism>
<keyword evidence="4" id="KW-1003">Cell membrane</keyword>
<dbReference type="Pfam" id="PF03748">
    <property type="entry name" value="FliL"/>
    <property type="match status" value="1"/>
</dbReference>
<feature type="transmembrane region" description="Helical" evidence="10">
    <location>
        <begin position="26"/>
        <end position="51"/>
    </location>
</feature>
<evidence type="ECO:0000256" key="1">
    <source>
        <dbReference type="ARBA" id="ARBA00002254"/>
    </source>
</evidence>
<gene>
    <name evidence="11" type="ORF">I9W95_04265</name>
</gene>
<keyword evidence="12" id="KW-1185">Reference proteome</keyword>
<evidence type="ECO:0000313" key="11">
    <source>
        <dbReference type="EMBL" id="MCA6062817.1"/>
    </source>
</evidence>
<dbReference type="PANTHER" id="PTHR35091:SF2">
    <property type="entry name" value="FLAGELLAR PROTEIN FLIL"/>
    <property type="match status" value="1"/>
</dbReference>
<evidence type="ECO:0000256" key="4">
    <source>
        <dbReference type="ARBA" id="ARBA00022475"/>
    </source>
</evidence>
<dbReference type="PANTHER" id="PTHR35091">
    <property type="entry name" value="FLAGELLAR PROTEIN FLIL"/>
    <property type="match status" value="1"/>
</dbReference>
<evidence type="ECO:0000256" key="2">
    <source>
        <dbReference type="ARBA" id="ARBA00004162"/>
    </source>
</evidence>
<keyword evidence="11" id="KW-0966">Cell projection</keyword>
<keyword evidence="6 10" id="KW-0812">Transmembrane</keyword>
<evidence type="ECO:0000256" key="7">
    <source>
        <dbReference type="ARBA" id="ARBA00022779"/>
    </source>
</evidence>
<dbReference type="RefSeq" id="WP_225672189.1">
    <property type="nucleotide sequence ID" value="NZ_JAEDAH010000019.1"/>
</dbReference>
<keyword evidence="11" id="KW-0282">Flagellum</keyword>
<name>A0ABS7ZM68_9GAMM</name>
<dbReference type="EMBL" id="JAEDAH010000019">
    <property type="protein sequence ID" value="MCA6062817.1"/>
    <property type="molecule type" value="Genomic_DNA"/>
</dbReference>
<evidence type="ECO:0000256" key="5">
    <source>
        <dbReference type="ARBA" id="ARBA00022500"/>
    </source>
</evidence>
<evidence type="ECO:0000256" key="3">
    <source>
        <dbReference type="ARBA" id="ARBA00008281"/>
    </source>
</evidence>
<keyword evidence="11" id="KW-0969">Cilium</keyword>
<evidence type="ECO:0000256" key="10">
    <source>
        <dbReference type="RuleBase" id="RU364125"/>
    </source>
</evidence>
<comment type="similarity">
    <text evidence="3 10">Belongs to the FliL family.</text>
</comment>
<reference evidence="11 12" key="1">
    <citation type="submission" date="2020-12" db="EMBL/GenBank/DDBJ databases">
        <title>Novel Thalassolituus-related marine hydrocarbonoclastic bacteria mediated algae-derived hydrocarbons mineralization in twilight zone of the northern South China Sea.</title>
        <authorList>
            <person name="Dong C."/>
        </authorList>
    </citation>
    <scope>NUCLEOTIDE SEQUENCE [LARGE SCALE GENOMIC DNA]</scope>
    <source>
        <strain evidence="11 12">IMCC1826</strain>
    </source>
</reference>
<accession>A0ABS7ZM68</accession>
<keyword evidence="10" id="KW-0997">Cell inner membrane</keyword>
<evidence type="ECO:0000256" key="6">
    <source>
        <dbReference type="ARBA" id="ARBA00022692"/>
    </source>
</evidence>
<sequence>MAAEQDLKLDNGGGAAEEAPKSKKKLIIIIIIAVLVLVLAGAGIGAALFFMGGDEEAGAEGDEAAVEEVVEEPAIPAQYVVLKPEFVVSFQVGPRQRFLQLNIEVMTRKQAVVDALNLHEPMVRNDIIRIIGEQNFDYLRTAEGRVALQEQLLKHIAQLVQREAGTDGVEAVLFTDFVMQ</sequence>
<keyword evidence="5 10" id="KW-0145">Chemotaxis</keyword>